<dbReference type="GO" id="GO:0004180">
    <property type="term" value="F:carboxypeptidase activity"/>
    <property type="evidence" value="ECO:0007669"/>
    <property type="project" value="UniProtKB-KW"/>
</dbReference>
<dbReference type="CDD" id="cd14852">
    <property type="entry name" value="LD-carboxypeptidase"/>
    <property type="match status" value="1"/>
</dbReference>
<dbReference type="SMART" id="SM00047">
    <property type="entry name" value="LYZ2"/>
    <property type="match status" value="1"/>
</dbReference>
<keyword evidence="1" id="KW-0378">Hydrolase</keyword>
<name>A0A077ZBS2_TRITR</name>
<dbReference type="InterPro" id="IPR003709">
    <property type="entry name" value="VanY-like_core_dom"/>
</dbReference>
<evidence type="ECO:0000313" key="4">
    <source>
        <dbReference type="Proteomes" id="UP000030665"/>
    </source>
</evidence>
<dbReference type="Gene3D" id="3.20.20.70">
    <property type="entry name" value="Aldolase class I"/>
    <property type="match status" value="1"/>
</dbReference>
<accession>A0A077ZBS2</accession>
<evidence type="ECO:0000256" key="1">
    <source>
        <dbReference type="ARBA" id="ARBA00022801"/>
    </source>
</evidence>
<dbReference type="InterPro" id="IPR051056">
    <property type="entry name" value="Glycosyl_Hydrolase_73"/>
</dbReference>
<dbReference type="SUPFAM" id="SSF55166">
    <property type="entry name" value="Hedgehog/DD-peptidase"/>
    <property type="match status" value="1"/>
</dbReference>
<dbReference type="InterPro" id="IPR002901">
    <property type="entry name" value="MGlyc_endo_b_GlcNAc-like_dom"/>
</dbReference>
<gene>
    <name evidence="3" type="ORF">TTRE_0000612201</name>
</gene>
<dbReference type="InterPro" id="IPR013785">
    <property type="entry name" value="Aldolase_TIM"/>
</dbReference>
<organism evidence="3 4">
    <name type="scientific">Trichuris trichiura</name>
    <name type="common">Whipworm</name>
    <name type="synonym">Trichocephalus trichiurus</name>
    <dbReference type="NCBI Taxonomy" id="36087"/>
    <lineage>
        <taxon>Eukaryota</taxon>
        <taxon>Metazoa</taxon>
        <taxon>Ecdysozoa</taxon>
        <taxon>Nematoda</taxon>
        <taxon>Enoplea</taxon>
        <taxon>Dorylaimia</taxon>
        <taxon>Trichinellida</taxon>
        <taxon>Trichuridae</taxon>
        <taxon>Trichuris</taxon>
    </lineage>
</organism>
<dbReference type="Pfam" id="PF02557">
    <property type="entry name" value="VanY"/>
    <property type="match status" value="1"/>
</dbReference>
<dbReference type="Proteomes" id="UP000030665">
    <property type="component" value="Unassembled WGS sequence"/>
</dbReference>
<dbReference type="PANTHER" id="PTHR33308">
    <property type="entry name" value="PEPTIDOGLYCAN HYDROLASE FLGJ"/>
    <property type="match status" value="1"/>
</dbReference>
<dbReference type="GO" id="GO:0004040">
    <property type="term" value="F:amidase activity"/>
    <property type="evidence" value="ECO:0007669"/>
    <property type="project" value="InterPro"/>
</dbReference>
<dbReference type="Pfam" id="PF01832">
    <property type="entry name" value="Glucosaminidase"/>
    <property type="match status" value="1"/>
</dbReference>
<dbReference type="SUPFAM" id="SSF51412">
    <property type="entry name" value="Inosine monophosphate dehydrogenase (IMPDH)"/>
    <property type="match status" value="1"/>
</dbReference>
<keyword evidence="3" id="KW-0121">Carboxypeptidase</keyword>
<evidence type="ECO:0000259" key="2">
    <source>
        <dbReference type="SMART" id="SM00047"/>
    </source>
</evidence>
<sequence>MFGMTAYSLFYSTPAESDAKKETATTYSFEKKKTTKKKNAVQKALPDSNANDWNLVLVGPKNKIEKEVAESQLTTLSDNSHQVDSRIAKDYEEFSEAATEAGFPLVVISAFRSVDSQKEVFDTNVNGLISGNGMSEEDAIAKTKETITEPGYSEHHTGLAIDVVDQDWYNSYSSQVLDASYGDHPGAKWIAENAPKYGFIIRYLKDRQDITGITYEPWHIRYVVIGLAFVFSLHTLSNSGVENEPQEETLTRQQFIDQLAPHAKQLQQGYGVLPSIILGQAILESNWGQSQLASQYKNLFGIKASGDQPKVSLETKEYVNEQWITIQGDFKVYNSWEESLDDHTMLFVNGTNWDPQLYAGVLTATDYKQAAQALQTAGYATDPDYANKIISKPVREMDAMAENNAPEIMTELRKDIVRVPEVIQKASGIVIFGKKIRSIIFTTDIAIIRNTDADAVIAVYPFTPHPAITKSIIEAADIPVFSGVAGGLTHGSRSAYMGMFAESQGSIGVVVNGPTPVETIQAIEDVVDVPLIATVTSKYSKIEEKLAAGVDIINISAGKDTVDAVKHFRKMYPELPIIATGGPDEETIEATIDAGANAITYTPPSNGVLFSKKMEKYRKMEYDEGHQ</sequence>
<dbReference type="OrthoDB" id="2019653at2759"/>
<dbReference type="EMBL" id="HG806221">
    <property type="protein sequence ID" value="CDW57826.1"/>
    <property type="molecule type" value="Genomic_DNA"/>
</dbReference>
<dbReference type="GO" id="GO:0006508">
    <property type="term" value="P:proteolysis"/>
    <property type="evidence" value="ECO:0007669"/>
    <property type="project" value="InterPro"/>
</dbReference>
<dbReference type="STRING" id="36087.A0A077ZBS2"/>
<reference evidence="3" key="1">
    <citation type="submission" date="2014-01" db="EMBL/GenBank/DDBJ databases">
        <authorList>
            <person name="Aslett M."/>
        </authorList>
    </citation>
    <scope>NUCLEOTIDE SEQUENCE</scope>
</reference>
<dbReference type="AlphaFoldDB" id="A0A077ZBS2"/>
<dbReference type="InterPro" id="IPR058193">
    <property type="entry name" value="VanY/YodJ_core_dom"/>
</dbReference>
<dbReference type="PANTHER" id="PTHR33308:SF10">
    <property type="entry name" value="EXO-GLUCOSAMINIDASE LYTG"/>
    <property type="match status" value="1"/>
</dbReference>
<keyword evidence="4" id="KW-1185">Reference proteome</keyword>
<evidence type="ECO:0000313" key="3">
    <source>
        <dbReference type="EMBL" id="CDW57826.1"/>
    </source>
</evidence>
<reference evidence="3" key="2">
    <citation type="submission" date="2014-03" db="EMBL/GenBank/DDBJ databases">
        <title>The whipworm genome and dual-species transcriptomics of an intimate host-pathogen interaction.</title>
        <authorList>
            <person name="Foth B.J."/>
            <person name="Tsai I.J."/>
            <person name="Reid A.J."/>
            <person name="Bancroft A.J."/>
            <person name="Nichol S."/>
            <person name="Tracey A."/>
            <person name="Holroyd N."/>
            <person name="Cotton J.A."/>
            <person name="Stanley E.J."/>
            <person name="Zarowiecki M."/>
            <person name="Liu J.Z."/>
            <person name="Huckvale T."/>
            <person name="Cooper P.J."/>
            <person name="Grencis R.K."/>
            <person name="Berriman M."/>
        </authorList>
    </citation>
    <scope>NUCLEOTIDE SEQUENCE [LARGE SCALE GENOMIC DNA]</scope>
</reference>
<protein>
    <submittedName>
        <fullName evidence="3">DD-carboxypeptidase</fullName>
    </submittedName>
</protein>
<keyword evidence="3" id="KW-0645">Protease</keyword>
<feature type="domain" description="Mannosyl-glycoprotein endo-beta-N-acetylglucosamidase-like" evidence="2">
    <location>
        <begin position="241"/>
        <end position="404"/>
    </location>
</feature>
<dbReference type="Gene3D" id="3.30.1380.10">
    <property type="match status" value="1"/>
</dbReference>
<proteinExistence type="predicted"/>
<dbReference type="PRINTS" id="PR01002">
    <property type="entry name" value="FLGFLGJ"/>
</dbReference>
<dbReference type="InterPro" id="IPR009045">
    <property type="entry name" value="Zn_M74/Hedgehog-like"/>
</dbReference>
<dbReference type="Gene3D" id="4.10.80.30">
    <property type="entry name" value="DNA polymerase, domain 6"/>
    <property type="match status" value="1"/>
</dbReference>
<dbReference type="Gene3D" id="1.10.530.10">
    <property type="match status" value="1"/>
</dbReference>